<proteinExistence type="predicted"/>
<keyword evidence="5" id="KW-0597">Phosphoprotein</keyword>
<evidence type="ECO:0000256" key="7">
    <source>
        <dbReference type="ARBA" id="ARBA00022692"/>
    </source>
</evidence>
<dbReference type="InterPro" id="IPR004358">
    <property type="entry name" value="Sig_transdc_His_kin-like_C"/>
</dbReference>
<dbReference type="InterPro" id="IPR036890">
    <property type="entry name" value="HATPase_C_sf"/>
</dbReference>
<dbReference type="SUPFAM" id="SSF55874">
    <property type="entry name" value="ATPase domain of HSP90 chaperone/DNA topoisomerase II/histidine kinase"/>
    <property type="match status" value="1"/>
</dbReference>
<dbReference type="GO" id="GO:0005886">
    <property type="term" value="C:plasma membrane"/>
    <property type="evidence" value="ECO:0007669"/>
    <property type="project" value="UniProtKB-SubCell"/>
</dbReference>
<comment type="caution">
    <text evidence="15">The sequence shown here is derived from an EMBL/GenBank/DDBJ whole genome shotgun (WGS) entry which is preliminary data.</text>
</comment>
<dbReference type="Gene3D" id="6.10.340.10">
    <property type="match status" value="1"/>
</dbReference>
<organism evidence="15 16">
    <name type="scientific">Congzhengia minquanensis</name>
    <dbReference type="NCBI Taxonomy" id="2763657"/>
    <lineage>
        <taxon>Bacteria</taxon>
        <taxon>Bacillati</taxon>
        <taxon>Bacillota</taxon>
        <taxon>Clostridia</taxon>
        <taxon>Eubacteriales</taxon>
        <taxon>Oscillospiraceae</taxon>
        <taxon>Congzhengia</taxon>
    </lineage>
</organism>
<reference evidence="15" key="1">
    <citation type="submission" date="2020-08" db="EMBL/GenBank/DDBJ databases">
        <title>Genome public.</title>
        <authorList>
            <person name="Liu C."/>
            <person name="Sun Q."/>
        </authorList>
    </citation>
    <scope>NUCLEOTIDE SEQUENCE</scope>
    <source>
        <strain evidence="15">H8</strain>
    </source>
</reference>
<evidence type="ECO:0000256" key="11">
    <source>
        <dbReference type="ARBA" id="ARBA00023136"/>
    </source>
</evidence>
<dbReference type="RefSeq" id="WP_249313132.1">
    <property type="nucleotide sequence ID" value="NZ_JACRSU010000003.1"/>
</dbReference>
<keyword evidence="10" id="KW-0902">Two-component regulatory system</keyword>
<dbReference type="PANTHER" id="PTHR34220:SF7">
    <property type="entry name" value="SENSOR HISTIDINE KINASE YPDA"/>
    <property type="match status" value="1"/>
</dbReference>
<evidence type="ECO:0000256" key="8">
    <source>
        <dbReference type="ARBA" id="ARBA00022777"/>
    </source>
</evidence>
<evidence type="ECO:0000259" key="13">
    <source>
        <dbReference type="PROSITE" id="PS50109"/>
    </source>
</evidence>
<evidence type="ECO:0000256" key="5">
    <source>
        <dbReference type="ARBA" id="ARBA00022553"/>
    </source>
</evidence>
<dbReference type="Gene3D" id="3.30.565.10">
    <property type="entry name" value="Histidine kinase-like ATPase, C-terminal domain"/>
    <property type="match status" value="1"/>
</dbReference>
<evidence type="ECO:0000256" key="12">
    <source>
        <dbReference type="SAM" id="Phobius"/>
    </source>
</evidence>
<dbReference type="SMART" id="SM00304">
    <property type="entry name" value="HAMP"/>
    <property type="match status" value="1"/>
</dbReference>
<dbReference type="InterPro" id="IPR003660">
    <property type="entry name" value="HAMP_dom"/>
</dbReference>
<dbReference type="EMBL" id="JACRSU010000003">
    <property type="protein sequence ID" value="MBC8541185.1"/>
    <property type="molecule type" value="Genomic_DNA"/>
</dbReference>
<evidence type="ECO:0000256" key="9">
    <source>
        <dbReference type="ARBA" id="ARBA00022989"/>
    </source>
</evidence>
<dbReference type="InterPro" id="IPR003594">
    <property type="entry name" value="HATPase_dom"/>
</dbReference>
<protein>
    <recommendedName>
        <fullName evidence="3">histidine kinase</fullName>
        <ecNumber evidence="3">2.7.13.3</ecNumber>
    </recommendedName>
</protein>
<dbReference type="Proteomes" id="UP000611762">
    <property type="component" value="Unassembled WGS sequence"/>
</dbReference>
<dbReference type="PROSITE" id="PS50885">
    <property type="entry name" value="HAMP"/>
    <property type="match status" value="1"/>
</dbReference>
<dbReference type="InterPro" id="IPR033479">
    <property type="entry name" value="dCache_1"/>
</dbReference>
<dbReference type="InterPro" id="IPR010559">
    <property type="entry name" value="Sig_transdc_His_kin_internal"/>
</dbReference>
<evidence type="ECO:0000259" key="14">
    <source>
        <dbReference type="PROSITE" id="PS50885"/>
    </source>
</evidence>
<dbReference type="Pfam" id="PF02518">
    <property type="entry name" value="HATPase_c"/>
    <property type="match status" value="1"/>
</dbReference>
<dbReference type="Pfam" id="PF02743">
    <property type="entry name" value="dCache_1"/>
    <property type="match status" value="1"/>
</dbReference>
<keyword evidence="4" id="KW-1003">Cell membrane</keyword>
<keyword evidence="6" id="KW-0808">Transferase</keyword>
<gene>
    <name evidence="15" type="ORF">H8698_09385</name>
</gene>
<keyword evidence="9 12" id="KW-1133">Transmembrane helix</keyword>
<evidence type="ECO:0000256" key="1">
    <source>
        <dbReference type="ARBA" id="ARBA00000085"/>
    </source>
</evidence>
<dbReference type="PRINTS" id="PR00344">
    <property type="entry name" value="BCTRLSENSOR"/>
</dbReference>
<dbReference type="InterPro" id="IPR050640">
    <property type="entry name" value="Bact_2-comp_sensor_kinase"/>
</dbReference>
<comment type="subcellular location">
    <subcellularLocation>
        <location evidence="2">Cell membrane</location>
        <topology evidence="2">Multi-pass membrane protein</topology>
    </subcellularLocation>
</comment>
<evidence type="ECO:0000256" key="3">
    <source>
        <dbReference type="ARBA" id="ARBA00012438"/>
    </source>
</evidence>
<dbReference type="Gene3D" id="3.30.450.20">
    <property type="entry name" value="PAS domain"/>
    <property type="match status" value="2"/>
</dbReference>
<evidence type="ECO:0000313" key="15">
    <source>
        <dbReference type="EMBL" id="MBC8541185.1"/>
    </source>
</evidence>
<name>A0A926DQ03_9FIRM</name>
<dbReference type="Pfam" id="PF06580">
    <property type="entry name" value="His_kinase"/>
    <property type="match status" value="1"/>
</dbReference>
<evidence type="ECO:0000256" key="2">
    <source>
        <dbReference type="ARBA" id="ARBA00004651"/>
    </source>
</evidence>
<keyword evidence="8 15" id="KW-0418">Kinase</keyword>
<dbReference type="Pfam" id="PF00672">
    <property type="entry name" value="HAMP"/>
    <property type="match status" value="1"/>
</dbReference>
<dbReference type="SUPFAM" id="SSF158472">
    <property type="entry name" value="HAMP domain-like"/>
    <property type="match status" value="1"/>
</dbReference>
<accession>A0A926DQ03</accession>
<dbReference type="PANTHER" id="PTHR34220">
    <property type="entry name" value="SENSOR HISTIDINE KINASE YPDA"/>
    <property type="match status" value="1"/>
</dbReference>
<evidence type="ECO:0000256" key="6">
    <source>
        <dbReference type="ARBA" id="ARBA00022679"/>
    </source>
</evidence>
<keyword evidence="16" id="KW-1185">Reference proteome</keyword>
<dbReference type="CDD" id="cd06225">
    <property type="entry name" value="HAMP"/>
    <property type="match status" value="1"/>
</dbReference>
<feature type="transmembrane region" description="Helical" evidence="12">
    <location>
        <begin position="285"/>
        <end position="304"/>
    </location>
</feature>
<sequence>MKNMKYTKSIRFKILISFIILIFTITATVFSLSYYFTLRIMENNTIAYTQKLVGMLSDQVDNYISYMDNISDTIAADSDVKRFLSGSDNGQEVRERMNAVLSVRSDISSIILFSDDGRVVLDKENQTLNPYANYQETQWYQQAKAADSGYAITSSYVQNIIKDDYRWVISMAKTVRNKDGAPAGVLLIDLNYNVIRDLCVNITLGENGYVFILNSSSMVYHPHQQLIYANIKQEATDVVSRDPRTAFTTRNDATGRYYTVETSQKSGWKVAGTYDLKEILTYRRMVNNTYIVLFLVFLAIGFFISQKLSSMLTKPMNQLIAGMRRAEQGAFDTKVNITTEDEIGRLASVFNTMLSHIDELVEKNKEELENKRKSELKALQAQINPHFLYNTLDSIVWMAEMEKSQDVVEMTLALSNLFRSSISDQNELVPLETELKNIESYLTIQKYRYADKLNFKIDIPGELYGCLVIKLMLQPLVENAIYHGIKEKNGPGMVVISGFDAGADFILNVEDDGTGMTKEQIRSLLDANSEPAAGGRHSSGIGVKNVDKRIKLYFGEEYGLTYSSEPGRGTRVMILLPKTGTKEGDA</sequence>
<evidence type="ECO:0000313" key="16">
    <source>
        <dbReference type="Proteomes" id="UP000611762"/>
    </source>
</evidence>
<comment type="catalytic activity">
    <reaction evidence="1">
        <text>ATP + protein L-histidine = ADP + protein N-phospho-L-histidine.</text>
        <dbReference type="EC" id="2.7.13.3"/>
    </reaction>
</comment>
<dbReference type="EC" id="2.7.13.3" evidence="3"/>
<feature type="domain" description="Histidine kinase" evidence="13">
    <location>
        <begin position="383"/>
        <end position="580"/>
    </location>
</feature>
<dbReference type="InterPro" id="IPR005467">
    <property type="entry name" value="His_kinase_dom"/>
</dbReference>
<keyword evidence="11 12" id="KW-0472">Membrane</keyword>
<keyword evidence="7 12" id="KW-0812">Transmembrane</keyword>
<dbReference type="PROSITE" id="PS50109">
    <property type="entry name" value="HIS_KIN"/>
    <property type="match status" value="1"/>
</dbReference>
<feature type="domain" description="HAMP" evidence="14">
    <location>
        <begin position="310"/>
        <end position="362"/>
    </location>
</feature>
<evidence type="ECO:0000256" key="4">
    <source>
        <dbReference type="ARBA" id="ARBA00022475"/>
    </source>
</evidence>
<dbReference type="SMART" id="SM00387">
    <property type="entry name" value="HATPase_c"/>
    <property type="match status" value="1"/>
</dbReference>
<feature type="transmembrane region" description="Helical" evidence="12">
    <location>
        <begin position="12"/>
        <end position="36"/>
    </location>
</feature>
<evidence type="ECO:0000256" key="10">
    <source>
        <dbReference type="ARBA" id="ARBA00023012"/>
    </source>
</evidence>
<dbReference type="CDD" id="cd18773">
    <property type="entry name" value="PDC1_HK_sensor"/>
    <property type="match status" value="1"/>
</dbReference>
<dbReference type="AlphaFoldDB" id="A0A926DQ03"/>
<dbReference type="GO" id="GO:0000155">
    <property type="term" value="F:phosphorelay sensor kinase activity"/>
    <property type="evidence" value="ECO:0007669"/>
    <property type="project" value="InterPro"/>
</dbReference>